<dbReference type="AlphaFoldDB" id="A0A8H8S0K5"/>
<accession>A0A8H8S0K5</accession>
<comment type="caution">
    <text evidence="3">The sequence shown here is derived from an EMBL/GenBank/DDBJ whole genome shotgun (WGS) entry which is preliminary data.</text>
</comment>
<dbReference type="InterPro" id="IPR036291">
    <property type="entry name" value="NAD(P)-bd_dom_sf"/>
</dbReference>
<dbReference type="OrthoDB" id="191139at2759"/>
<keyword evidence="2" id="KW-0560">Oxidoreductase</keyword>
<reference evidence="3 4" key="1">
    <citation type="submission" date="2018-05" db="EMBL/GenBank/DDBJ databases">
        <title>Genome sequencing and assembly of the regulated plant pathogen Lachnellula willkommii and related sister species for the development of diagnostic species identification markers.</title>
        <authorList>
            <person name="Giroux E."/>
            <person name="Bilodeau G."/>
        </authorList>
    </citation>
    <scope>NUCLEOTIDE SEQUENCE [LARGE SCALE GENOMIC DNA]</scope>
    <source>
        <strain evidence="3 4">CBS 197.66</strain>
    </source>
</reference>
<dbReference type="Pfam" id="PF00106">
    <property type="entry name" value="adh_short"/>
    <property type="match status" value="1"/>
</dbReference>
<dbReference type="EMBL" id="QGMJ01000040">
    <property type="protein sequence ID" value="TVY44371.1"/>
    <property type="molecule type" value="Genomic_DNA"/>
</dbReference>
<proteinExistence type="inferred from homology"/>
<name>A0A8H8S0K5_9HELO</name>
<evidence type="ECO:0000256" key="2">
    <source>
        <dbReference type="ARBA" id="ARBA00023002"/>
    </source>
</evidence>
<dbReference type="InterPro" id="IPR002347">
    <property type="entry name" value="SDR_fam"/>
</dbReference>
<dbReference type="Proteomes" id="UP000462212">
    <property type="component" value="Unassembled WGS sequence"/>
</dbReference>
<gene>
    <name evidence="3" type="ORF">LSUB1_G000699</name>
</gene>
<dbReference type="GO" id="GO:0016491">
    <property type="term" value="F:oxidoreductase activity"/>
    <property type="evidence" value="ECO:0007669"/>
    <property type="project" value="UniProtKB-KW"/>
</dbReference>
<keyword evidence="4" id="KW-1185">Reference proteome</keyword>
<dbReference type="PANTHER" id="PTHR24320">
    <property type="entry name" value="RETINOL DEHYDROGENASE"/>
    <property type="match status" value="1"/>
</dbReference>
<dbReference type="SUPFAM" id="SSF51735">
    <property type="entry name" value="NAD(P)-binding Rossmann-fold domains"/>
    <property type="match status" value="1"/>
</dbReference>
<dbReference type="PANTHER" id="PTHR24320:SF154">
    <property type="entry name" value="OXIDOREDUCTASE, SHORT-CHAIN DEHYDROGENASE_REDUCTASE FAMILY (AFU_ORTHOLOGUE AFUA_2G04560)"/>
    <property type="match status" value="1"/>
</dbReference>
<evidence type="ECO:0000313" key="3">
    <source>
        <dbReference type="EMBL" id="TVY44371.1"/>
    </source>
</evidence>
<organism evidence="3 4">
    <name type="scientific">Lachnellula subtilissima</name>
    <dbReference type="NCBI Taxonomy" id="602034"/>
    <lineage>
        <taxon>Eukaryota</taxon>
        <taxon>Fungi</taxon>
        <taxon>Dikarya</taxon>
        <taxon>Ascomycota</taxon>
        <taxon>Pezizomycotina</taxon>
        <taxon>Leotiomycetes</taxon>
        <taxon>Helotiales</taxon>
        <taxon>Lachnaceae</taxon>
        <taxon>Lachnellula</taxon>
    </lineage>
</organism>
<dbReference type="Gene3D" id="3.40.50.720">
    <property type="entry name" value="NAD(P)-binding Rossmann-like Domain"/>
    <property type="match status" value="1"/>
</dbReference>
<protein>
    <submittedName>
        <fullName evidence="3">Putative oxidoreductase</fullName>
    </submittedName>
</protein>
<sequence length="309" mass="33957">MGRLIDFKPEKDIPSLESKVIFVTGGTAGLGSVTIRALAKHEPEHIYFSGRNEKAGELLIAHIRETNPSVSLTFLEMDLCSLSSVKAACRKFAHKRLDILICNAGIMAAPPALSKDGYEIQFATNHLGHAMLIQQLLPTMLETTKISDTDVRIVCLSSDGWATHPKGGVQFLGLKTVQDRFLGPSIRYGQSKLANIVYAAELARRFPSITSVSIHPGVINMGLLQNAPLLSRALVYTLDKVDYLDVVTEDQGSLNSIYMAVGMHKNEVVNGGFYRPVGVLCNHKLDAVAKSEDFAKQLWEWTETALKDY</sequence>
<evidence type="ECO:0000313" key="4">
    <source>
        <dbReference type="Proteomes" id="UP000462212"/>
    </source>
</evidence>
<comment type="similarity">
    <text evidence="1">Belongs to the short-chain dehydrogenases/reductases (SDR) family.</text>
</comment>
<evidence type="ECO:0000256" key="1">
    <source>
        <dbReference type="ARBA" id="ARBA00006484"/>
    </source>
</evidence>
<dbReference type="PRINTS" id="PR00081">
    <property type="entry name" value="GDHRDH"/>
</dbReference>